<protein>
    <submittedName>
        <fullName evidence="4">Amino acid ABC transporter</fullName>
    </submittedName>
</protein>
<sequence length="306" mass="32075">MLGSAVLAVAATVPLTSMAAEVAIPVQKVDPALRARLPQGIVTAGFMTSVNEGSFPPYSVVKSAHELDGASGDLVLALGQLFGVQVRHEAVSGLSAVLSGLKTGRYQLAIGPIGDFPDREKVNDFVDWVQEFVVFGVPKGNPEKISTLESTCGKRIAVMAAGSAEKVMQNQTKLCVSQGKPAINILSYTDQPTSILAVRSNRADAFFSSQAPLTYFVQQSKGQLELSGVGQANGFHDLFQGAVVQKDSPLGPLLVDAIQKLIDNGTYAQIMQKWGLSGNMIKQAGLNLPGKLAAAGGKPTDKPGAK</sequence>
<evidence type="ECO:0000313" key="5">
    <source>
        <dbReference type="Proteomes" id="UP000060277"/>
    </source>
</evidence>
<dbReference type="Pfam" id="PF00497">
    <property type="entry name" value="SBP_bac_3"/>
    <property type="match status" value="1"/>
</dbReference>
<accession>A0ABM5WRQ1</accession>
<feature type="signal peptide" evidence="2">
    <location>
        <begin position="1"/>
        <end position="19"/>
    </location>
</feature>
<dbReference type="PANTHER" id="PTHR35936:SF17">
    <property type="entry name" value="ARGININE-BINDING EXTRACELLULAR PROTEIN ARTP"/>
    <property type="match status" value="1"/>
</dbReference>
<keyword evidence="5" id="KW-1185">Reference proteome</keyword>
<gene>
    <name evidence="4" type="ORF">AT302_17990</name>
</gene>
<feature type="chain" id="PRO_5045590898" evidence="2">
    <location>
        <begin position="20"/>
        <end position="306"/>
    </location>
</feature>
<feature type="domain" description="Solute-binding protein family 3/N-terminal" evidence="3">
    <location>
        <begin position="49"/>
        <end position="278"/>
    </location>
</feature>
<keyword evidence="1 2" id="KW-0732">Signal</keyword>
<evidence type="ECO:0000313" key="4">
    <source>
        <dbReference type="EMBL" id="ALS63375.1"/>
    </source>
</evidence>
<dbReference type="Proteomes" id="UP000060277">
    <property type="component" value="Chromosome"/>
</dbReference>
<organism evidence="4 5">
    <name type="scientific">Pandoraea norimbergensis</name>
    <dbReference type="NCBI Taxonomy" id="93219"/>
    <lineage>
        <taxon>Bacteria</taxon>
        <taxon>Pseudomonadati</taxon>
        <taxon>Pseudomonadota</taxon>
        <taxon>Betaproteobacteria</taxon>
        <taxon>Burkholderiales</taxon>
        <taxon>Burkholderiaceae</taxon>
        <taxon>Pandoraea</taxon>
    </lineage>
</organism>
<evidence type="ECO:0000259" key="3">
    <source>
        <dbReference type="SMART" id="SM00062"/>
    </source>
</evidence>
<dbReference type="EMBL" id="CP013480">
    <property type="protein sequence ID" value="ALS63375.1"/>
    <property type="molecule type" value="Genomic_DNA"/>
</dbReference>
<dbReference type="InterPro" id="IPR001638">
    <property type="entry name" value="Solute-binding_3/MltF_N"/>
</dbReference>
<dbReference type="SMART" id="SM00062">
    <property type="entry name" value="PBPb"/>
    <property type="match status" value="1"/>
</dbReference>
<reference evidence="5" key="1">
    <citation type="submission" date="2015-12" db="EMBL/GenBank/DDBJ databases">
        <title>Complete genome sequence of Pandoraea norimbergensis DSM 11628.</title>
        <authorList>
            <person name="Ee R."/>
            <person name="Lim Y.-L."/>
            <person name="Yong D."/>
            <person name="Yin W.-F."/>
            <person name="Chan K.-G."/>
        </authorList>
    </citation>
    <scope>NUCLEOTIDE SEQUENCE [LARGE SCALE GENOMIC DNA]</scope>
    <source>
        <strain evidence="5">DSM 11628</strain>
    </source>
</reference>
<dbReference type="CDD" id="cd01004">
    <property type="entry name" value="PBP2_MidA_like"/>
    <property type="match status" value="1"/>
</dbReference>
<dbReference type="SUPFAM" id="SSF53850">
    <property type="entry name" value="Periplasmic binding protein-like II"/>
    <property type="match status" value="1"/>
</dbReference>
<dbReference type="Gene3D" id="3.40.190.10">
    <property type="entry name" value="Periplasmic binding protein-like II"/>
    <property type="match status" value="2"/>
</dbReference>
<name>A0ABM5WRQ1_9BURK</name>
<evidence type="ECO:0000256" key="2">
    <source>
        <dbReference type="SAM" id="SignalP"/>
    </source>
</evidence>
<dbReference type="PANTHER" id="PTHR35936">
    <property type="entry name" value="MEMBRANE-BOUND LYTIC MUREIN TRANSGLYCOSYLASE F"/>
    <property type="match status" value="1"/>
</dbReference>
<proteinExistence type="predicted"/>
<evidence type="ECO:0000256" key="1">
    <source>
        <dbReference type="ARBA" id="ARBA00022729"/>
    </source>
</evidence>